<dbReference type="RefSeq" id="WP_262136830.1">
    <property type="nucleotide sequence ID" value="NZ_CP106879.1"/>
</dbReference>
<dbReference type="Proteomes" id="UP001062223">
    <property type="component" value="Chromosome"/>
</dbReference>
<dbReference type="EMBL" id="CP106879">
    <property type="protein sequence ID" value="UYC81899.1"/>
    <property type="molecule type" value="Genomic_DNA"/>
</dbReference>
<evidence type="ECO:0000313" key="3">
    <source>
        <dbReference type="Proteomes" id="UP001062223"/>
    </source>
</evidence>
<dbReference type="KEGG" id="cpoi:OE229_05395"/>
<evidence type="ECO:0000256" key="1">
    <source>
        <dbReference type="SAM" id="SignalP"/>
    </source>
</evidence>
<name>A0A9Q9PA32_9MICO</name>
<dbReference type="PROSITE" id="PS51257">
    <property type="entry name" value="PROKAR_LIPOPROTEIN"/>
    <property type="match status" value="1"/>
</dbReference>
<accession>A0A9Q9PA32</accession>
<proteinExistence type="predicted"/>
<feature type="chain" id="PRO_5040347898" evidence="1">
    <location>
        <begin position="28"/>
        <end position="226"/>
    </location>
</feature>
<reference evidence="2" key="1">
    <citation type="submission" date="2022-09" db="EMBL/GenBank/DDBJ databases">
        <title>Taxonomy of Curtobacterium flaccumfaciens.</title>
        <authorList>
            <person name="Osdaghi E."/>
            <person name="Taghavi S.M."/>
            <person name="Hamidizade M."/>
            <person name="Abachi H."/>
            <person name="Fazliarab A."/>
            <person name="Baeyen S."/>
            <person name="Portier P."/>
            <person name="Van Vaerenbergh J."/>
            <person name="Jacques M.-A."/>
        </authorList>
    </citation>
    <scope>NUCLEOTIDE SEQUENCE</scope>
    <source>
        <strain evidence="2">AGQB46</strain>
    </source>
</reference>
<protein>
    <submittedName>
        <fullName evidence="2">Uncharacterized protein</fullName>
    </submittedName>
</protein>
<dbReference type="AlphaFoldDB" id="A0A9Q9PA32"/>
<keyword evidence="1" id="KW-0732">Signal</keyword>
<feature type="signal peptide" evidence="1">
    <location>
        <begin position="1"/>
        <end position="27"/>
    </location>
</feature>
<gene>
    <name evidence="2" type="ORF">OE229_05395</name>
</gene>
<evidence type="ECO:0000313" key="2">
    <source>
        <dbReference type="EMBL" id="UYC81899.1"/>
    </source>
</evidence>
<organism evidence="2 3">
    <name type="scientific">Curtobacterium poinsettiae</name>
    <dbReference type="NCBI Taxonomy" id="159612"/>
    <lineage>
        <taxon>Bacteria</taxon>
        <taxon>Bacillati</taxon>
        <taxon>Actinomycetota</taxon>
        <taxon>Actinomycetes</taxon>
        <taxon>Micrococcales</taxon>
        <taxon>Microbacteriaceae</taxon>
        <taxon>Curtobacterium</taxon>
    </lineage>
</organism>
<sequence length="226" mass="25185">MMKTMRPMLRAITTAALTLGLLSGCTAGGNQMPTDAAGLTQHDVAEMSLHQEFDAYRDHYEHMQQLLRNAQLHVHEGEWEWGGGDDVPGIGGDGVAPLPGSDTKNSYDMSTTRLWSPPGPTDQQRDLQPMIDYFTEQGWDIEHRTITGDEEVWATTGDGWQIQYTAQENGDNPITVYSEPFWTNDANALSTAIYGRSTVKFPDRSLPGVYPNFPQWDDPVVNKPKI</sequence>